<evidence type="ECO:0000256" key="6">
    <source>
        <dbReference type="ARBA" id="ARBA00048539"/>
    </source>
</evidence>
<dbReference type="EC" id="6.3.4.19" evidence="7"/>
<dbReference type="EMBL" id="VLKE01000001">
    <property type="protein sequence ID" value="TWH66997.1"/>
    <property type="molecule type" value="Genomic_DNA"/>
</dbReference>
<dbReference type="Proteomes" id="UP000319825">
    <property type="component" value="Unassembled WGS sequence"/>
</dbReference>
<evidence type="ECO:0000256" key="3">
    <source>
        <dbReference type="ARBA" id="ARBA00022694"/>
    </source>
</evidence>
<comment type="function">
    <text evidence="7">Ligates lysine onto the cytidine present at position 34 of the AUA codon-specific tRNA(Ile) that contains the anticodon CAU, in an ATP-dependent manner. Cytidine is converted to lysidine, thus changing the amino acid specificity of the tRNA from methionine to isoleucine.</text>
</comment>
<accession>A0A562I7K6</accession>
<feature type="domain" description="tRNA(Ile)-lysidine synthase substrate-binding" evidence="9">
    <location>
        <begin position="319"/>
        <end position="386"/>
    </location>
</feature>
<comment type="caution">
    <text evidence="10">The sequence shown here is derived from an EMBL/GenBank/DDBJ whole genome shotgun (WGS) entry which is preliminary data.</text>
</comment>
<dbReference type="SUPFAM" id="SSF52402">
    <property type="entry name" value="Adenine nucleotide alpha hydrolases-like"/>
    <property type="match status" value="1"/>
</dbReference>
<comment type="catalytic activity">
    <reaction evidence="6 7">
        <text>cytidine(34) in tRNA(Ile2) + L-lysine + ATP = lysidine(34) in tRNA(Ile2) + AMP + diphosphate + H(+)</text>
        <dbReference type="Rhea" id="RHEA:43744"/>
        <dbReference type="Rhea" id="RHEA-COMP:10625"/>
        <dbReference type="Rhea" id="RHEA-COMP:10670"/>
        <dbReference type="ChEBI" id="CHEBI:15378"/>
        <dbReference type="ChEBI" id="CHEBI:30616"/>
        <dbReference type="ChEBI" id="CHEBI:32551"/>
        <dbReference type="ChEBI" id="CHEBI:33019"/>
        <dbReference type="ChEBI" id="CHEBI:82748"/>
        <dbReference type="ChEBI" id="CHEBI:83665"/>
        <dbReference type="ChEBI" id="CHEBI:456215"/>
        <dbReference type="EC" id="6.3.4.19"/>
    </reaction>
</comment>
<dbReference type="HAMAP" id="MF_01161">
    <property type="entry name" value="tRNA_Ile_lys_synt"/>
    <property type="match status" value="1"/>
</dbReference>
<dbReference type="InterPro" id="IPR012094">
    <property type="entry name" value="tRNA_Ile_lys_synt"/>
</dbReference>
<evidence type="ECO:0000259" key="9">
    <source>
        <dbReference type="Pfam" id="PF09179"/>
    </source>
</evidence>
<protein>
    <recommendedName>
        <fullName evidence="7">tRNA(Ile)-lysidine synthase</fullName>
        <ecNumber evidence="7">6.3.4.19</ecNumber>
    </recommendedName>
    <alternativeName>
        <fullName evidence="7">tRNA(Ile)-2-lysyl-cytidine synthase</fullName>
    </alternativeName>
    <alternativeName>
        <fullName evidence="7">tRNA(Ile)-lysidine synthetase</fullName>
    </alternativeName>
</protein>
<keyword evidence="5 7" id="KW-0067">ATP-binding</keyword>
<feature type="binding site" evidence="7">
    <location>
        <begin position="33"/>
        <end position="38"/>
    </location>
    <ligand>
        <name>ATP</name>
        <dbReference type="ChEBI" id="CHEBI:30616"/>
    </ligand>
</feature>
<proteinExistence type="inferred from homology"/>
<dbReference type="PANTHER" id="PTHR43033">
    <property type="entry name" value="TRNA(ILE)-LYSIDINE SYNTHASE-RELATED"/>
    <property type="match status" value="1"/>
</dbReference>
<keyword evidence="3 7" id="KW-0819">tRNA processing</keyword>
<dbReference type="GO" id="GO:0006400">
    <property type="term" value="P:tRNA modification"/>
    <property type="evidence" value="ECO:0007669"/>
    <property type="project" value="UniProtKB-UniRule"/>
</dbReference>
<comment type="domain">
    <text evidence="7">The N-terminal region contains the highly conserved SGGXDS motif, predicted to be a P-loop motif involved in ATP binding.</text>
</comment>
<evidence type="ECO:0000313" key="10">
    <source>
        <dbReference type="EMBL" id="TWH66997.1"/>
    </source>
</evidence>
<dbReference type="Pfam" id="PF09179">
    <property type="entry name" value="TilS"/>
    <property type="match status" value="1"/>
</dbReference>
<keyword evidence="11" id="KW-1185">Reference proteome</keyword>
<evidence type="ECO:0000313" key="11">
    <source>
        <dbReference type="Proteomes" id="UP000319825"/>
    </source>
</evidence>
<keyword evidence="2 7" id="KW-0436">Ligase</keyword>
<organism evidence="10 11">
    <name type="scientific">Micromonospora olivasterospora</name>
    <dbReference type="NCBI Taxonomy" id="1880"/>
    <lineage>
        <taxon>Bacteria</taxon>
        <taxon>Bacillati</taxon>
        <taxon>Actinomycetota</taxon>
        <taxon>Actinomycetes</taxon>
        <taxon>Micromonosporales</taxon>
        <taxon>Micromonosporaceae</taxon>
        <taxon>Micromonospora</taxon>
    </lineage>
</organism>
<dbReference type="PANTHER" id="PTHR43033:SF1">
    <property type="entry name" value="TRNA(ILE)-LYSIDINE SYNTHASE-RELATED"/>
    <property type="match status" value="1"/>
</dbReference>
<dbReference type="GO" id="GO:0032267">
    <property type="term" value="F:tRNA(Ile)-lysidine synthase activity"/>
    <property type="evidence" value="ECO:0007669"/>
    <property type="project" value="UniProtKB-EC"/>
</dbReference>
<name>A0A562I7K6_MICOL</name>
<dbReference type="GO" id="GO:0005524">
    <property type="term" value="F:ATP binding"/>
    <property type="evidence" value="ECO:0007669"/>
    <property type="project" value="UniProtKB-UniRule"/>
</dbReference>
<evidence type="ECO:0000256" key="5">
    <source>
        <dbReference type="ARBA" id="ARBA00022840"/>
    </source>
</evidence>
<evidence type="ECO:0000256" key="4">
    <source>
        <dbReference type="ARBA" id="ARBA00022741"/>
    </source>
</evidence>
<dbReference type="Gene3D" id="3.40.50.620">
    <property type="entry name" value="HUPs"/>
    <property type="match status" value="1"/>
</dbReference>
<dbReference type="GO" id="GO:0005737">
    <property type="term" value="C:cytoplasm"/>
    <property type="evidence" value="ECO:0007669"/>
    <property type="project" value="UniProtKB-SubCell"/>
</dbReference>
<dbReference type="InterPro" id="IPR012795">
    <property type="entry name" value="tRNA_Ile_lys_synt_N"/>
</dbReference>
<gene>
    <name evidence="7" type="primary">tilS</name>
    <name evidence="10" type="ORF">JD77_01958</name>
</gene>
<dbReference type="InterPro" id="IPR015262">
    <property type="entry name" value="tRNA_Ile_lys_synt_subst-bd"/>
</dbReference>
<dbReference type="RefSeq" id="WP_145773968.1">
    <property type="nucleotide sequence ID" value="NZ_BAAATQ010000172.1"/>
</dbReference>
<evidence type="ECO:0000259" key="8">
    <source>
        <dbReference type="Pfam" id="PF01171"/>
    </source>
</evidence>
<comment type="subcellular location">
    <subcellularLocation>
        <location evidence="7">Cytoplasm</location>
    </subcellularLocation>
</comment>
<evidence type="ECO:0000256" key="2">
    <source>
        <dbReference type="ARBA" id="ARBA00022598"/>
    </source>
</evidence>
<dbReference type="NCBIfam" id="TIGR02432">
    <property type="entry name" value="lysidine_TilS_N"/>
    <property type="match status" value="1"/>
</dbReference>
<comment type="similarity">
    <text evidence="7">Belongs to the tRNA(Ile)-lysidine synthase family.</text>
</comment>
<keyword evidence="4 7" id="KW-0547">Nucleotide-binding</keyword>
<dbReference type="InterPro" id="IPR011063">
    <property type="entry name" value="TilS/TtcA_N"/>
</dbReference>
<evidence type="ECO:0000256" key="7">
    <source>
        <dbReference type="HAMAP-Rule" id="MF_01161"/>
    </source>
</evidence>
<feature type="domain" description="tRNA(Ile)-lysidine/2-thiocytidine synthase N-terminal" evidence="8">
    <location>
        <begin position="28"/>
        <end position="207"/>
    </location>
</feature>
<dbReference type="OrthoDB" id="5244702at2"/>
<dbReference type="Pfam" id="PF01171">
    <property type="entry name" value="ATP_bind_3"/>
    <property type="match status" value="1"/>
</dbReference>
<dbReference type="CDD" id="cd01992">
    <property type="entry name" value="TilS_N"/>
    <property type="match status" value="1"/>
</dbReference>
<evidence type="ECO:0000256" key="1">
    <source>
        <dbReference type="ARBA" id="ARBA00022490"/>
    </source>
</evidence>
<reference evidence="10 11" key="1">
    <citation type="submission" date="2019-07" db="EMBL/GenBank/DDBJ databases">
        <title>R&amp;d 2014.</title>
        <authorList>
            <person name="Klenk H.-P."/>
        </authorList>
    </citation>
    <scope>NUCLEOTIDE SEQUENCE [LARGE SCALE GENOMIC DNA]</scope>
    <source>
        <strain evidence="10 11">DSM 43868</strain>
    </source>
</reference>
<keyword evidence="1 7" id="KW-0963">Cytoplasm</keyword>
<dbReference type="SUPFAM" id="SSF82829">
    <property type="entry name" value="MesJ substrate recognition domain-like"/>
    <property type="match status" value="1"/>
</dbReference>
<dbReference type="InterPro" id="IPR014729">
    <property type="entry name" value="Rossmann-like_a/b/a_fold"/>
</dbReference>
<dbReference type="AlphaFoldDB" id="A0A562I7K6"/>
<sequence length="392" mass="39079">MAALAPPVAALRAAVRRALTGLTGDGPVLVACSGGADSLALAAATAFVAPRLGRRAGLVTVDHGLQAGSDRRAADVAAWAAATGFAPVEAVRVEVAGRPGGPEAAARQARYQALAEAARRHGAAALLTGHTRDDQAETVLLALARGAGPRGLAGMPPRRDLAGVPLLRPLLDVGREQTRKACAALGLTPWEDPHNTDPSYARARVRAEALPALVRALGPGVVDNLARTARLVAADAAALDDLAAAALAGDAAPVPPSDALGNLAALAGDEVIDGSGGDGGRDAVPVPPSDALGRLVRPASAPLAGSGLPAGVRAHGGGLSVVALAGLAPAVRSRVLHAWARELGASPAALSHRHVVALDALVTDWRGQGAAHLPGGIQVARRAGRLVADDGR</sequence>